<evidence type="ECO:0000256" key="4">
    <source>
        <dbReference type="PROSITE-ProRule" id="PRU01122"/>
    </source>
</evidence>
<dbReference type="Pfam" id="PF13654">
    <property type="entry name" value="AAA_32"/>
    <property type="match status" value="1"/>
</dbReference>
<dbReference type="PANTHER" id="PTHR10046">
    <property type="entry name" value="ATP DEPENDENT LON PROTEASE FAMILY MEMBER"/>
    <property type="match status" value="1"/>
</dbReference>
<protein>
    <recommendedName>
        <fullName evidence="4">endopeptidase La</fullName>
        <ecNumber evidence="4">3.4.21.53</ecNumber>
    </recommendedName>
</protein>
<keyword evidence="1 4" id="KW-0645">Protease</keyword>
<dbReference type="Pfam" id="PF05362">
    <property type="entry name" value="Lon_C"/>
    <property type="match status" value="1"/>
</dbReference>
<proteinExistence type="inferred from homology"/>
<comment type="caution">
    <text evidence="6">The sequence shown here is derived from an EMBL/GenBank/DDBJ whole genome shotgun (WGS) entry which is preliminary data.</text>
</comment>
<feature type="active site" evidence="4">
    <location>
        <position position="422"/>
    </location>
</feature>
<dbReference type="PRINTS" id="PR00830">
    <property type="entry name" value="ENDOLAPTASE"/>
</dbReference>
<dbReference type="SUPFAM" id="SSF54211">
    <property type="entry name" value="Ribosomal protein S5 domain 2-like"/>
    <property type="match status" value="1"/>
</dbReference>
<dbReference type="InterPro" id="IPR041699">
    <property type="entry name" value="AAA_32"/>
</dbReference>
<dbReference type="EC" id="3.4.21.53" evidence="4"/>
<dbReference type="InterPro" id="IPR014721">
    <property type="entry name" value="Ribsml_uS5_D2-typ_fold_subgr"/>
</dbReference>
<evidence type="ECO:0000256" key="1">
    <source>
        <dbReference type="ARBA" id="ARBA00022670"/>
    </source>
</evidence>
<comment type="catalytic activity">
    <reaction evidence="4">
        <text>Hydrolysis of proteins in presence of ATP.</text>
        <dbReference type="EC" id="3.4.21.53"/>
    </reaction>
</comment>
<dbReference type="PROSITE" id="PS01046">
    <property type="entry name" value="LON_SER"/>
    <property type="match status" value="1"/>
</dbReference>
<evidence type="ECO:0000256" key="2">
    <source>
        <dbReference type="ARBA" id="ARBA00022801"/>
    </source>
</evidence>
<dbReference type="Gene3D" id="3.30.230.10">
    <property type="match status" value="1"/>
</dbReference>
<sequence length="565" mass="63022">MTNNISSTTSNDVANKPELVADNLQPLIKQQCTSDFAPLIAAYKKTQEPELLTLFPEAVAIIDHYLKLPTSLLLINSRHWQSAQKLLQQIMPEPSNSAYLLSYDKESLFGRISEAQNHTLSIQEGELIKRNDGVLTLNISPLLVDPSLWFSLKSLLQRGYLQASDLVNAEKIKIALPNLSSCFINTKIILVASRMQLEELIQIDPEYTQVSSLFCELPSQVHVSQSNINALINYCHKQCQELNIKPLDEQALLALFNHLSMQCQHQQQLLFSPEFIEQMLQYANLYTENNEVSDNDLLCYFDEIDKAQSLAKKYSEQSILEGQINLQLSGEKIGQINGLSVVELLGYPCEFGEIFRISASDMIGDGEIIDVERKVELAGNIHAKSTLIVQGYLNHFFSHIAAFPYSCNLVFEQSYQESDGDSASLAILIAVISCYSQSPVQQNVFVTGSLDQHGNVLPIGGINQKIESVTRLFELGLLSDPVKVLMPSANILNLTLNQATLALIETGKIVVYPIAHCHQAFPILLGKSFKQVITTINARIEETNKDEADDSDFNLLSRLKNALFS</sequence>
<feature type="domain" description="Lon proteolytic" evidence="5">
    <location>
        <begin position="330"/>
        <end position="527"/>
    </location>
</feature>
<evidence type="ECO:0000256" key="3">
    <source>
        <dbReference type="ARBA" id="ARBA00022825"/>
    </source>
</evidence>
<dbReference type="InterPro" id="IPR027417">
    <property type="entry name" value="P-loop_NTPase"/>
</dbReference>
<keyword evidence="7" id="KW-1185">Reference proteome</keyword>
<feature type="active site" evidence="4">
    <location>
        <position position="465"/>
    </location>
</feature>
<keyword evidence="2 4" id="KW-0378">Hydrolase</keyword>
<dbReference type="InterPro" id="IPR020568">
    <property type="entry name" value="Ribosomal_Su5_D2-typ_SF"/>
</dbReference>
<comment type="similarity">
    <text evidence="4">Belongs to the peptidase S16 family.</text>
</comment>
<evidence type="ECO:0000313" key="6">
    <source>
        <dbReference type="EMBL" id="MEL0628594.1"/>
    </source>
</evidence>
<keyword evidence="3 4" id="KW-0720">Serine protease</keyword>
<organism evidence="6 7">
    <name type="scientific">Psychromonas aquatilis</name>
    <dbReference type="NCBI Taxonomy" id="2005072"/>
    <lineage>
        <taxon>Bacteria</taxon>
        <taxon>Pseudomonadati</taxon>
        <taxon>Pseudomonadota</taxon>
        <taxon>Gammaproteobacteria</taxon>
        <taxon>Alteromonadales</taxon>
        <taxon>Psychromonadaceae</taxon>
        <taxon>Psychromonas</taxon>
    </lineage>
</organism>
<dbReference type="InterPro" id="IPR027065">
    <property type="entry name" value="Lon_Prtase"/>
</dbReference>
<dbReference type="Proteomes" id="UP001369082">
    <property type="component" value="Unassembled WGS sequence"/>
</dbReference>
<dbReference type="PROSITE" id="PS51786">
    <property type="entry name" value="LON_PROTEOLYTIC"/>
    <property type="match status" value="1"/>
</dbReference>
<dbReference type="RefSeq" id="WP_341596604.1">
    <property type="nucleotide sequence ID" value="NZ_JBAKAZ010000007.1"/>
</dbReference>
<dbReference type="EMBL" id="JBAKAZ010000007">
    <property type="protein sequence ID" value="MEL0628594.1"/>
    <property type="molecule type" value="Genomic_DNA"/>
</dbReference>
<dbReference type="InterPro" id="IPR008269">
    <property type="entry name" value="Lon_proteolytic"/>
</dbReference>
<evidence type="ECO:0000313" key="7">
    <source>
        <dbReference type="Proteomes" id="UP001369082"/>
    </source>
</evidence>
<dbReference type="InterPro" id="IPR008268">
    <property type="entry name" value="Peptidase_S16_AS"/>
</dbReference>
<name>A0ABU9GMR4_9GAMM</name>
<reference evidence="6 7" key="1">
    <citation type="submission" date="2024-02" db="EMBL/GenBank/DDBJ databases">
        <title>Bacteria isolated from the canopy kelp, Nereocystis luetkeana.</title>
        <authorList>
            <person name="Pfister C.A."/>
            <person name="Younker I.T."/>
            <person name="Light S.H."/>
        </authorList>
    </citation>
    <scope>NUCLEOTIDE SEQUENCE [LARGE SCALE GENOMIC DNA]</scope>
    <source>
        <strain evidence="6 7">TI.1.05</strain>
    </source>
</reference>
<gene>
    <name evidence="6" type="ORF">V6256_03145</name>
</gene>
<evidence type="ECO:0000259" key="5">
    <source>
        <dbReference type="PROSITE" id="PS51786"/>
    </source>
</evidence>
<accession>A0ABU9GMR4</accession>
<dbReference type="Gene3D" id="3.40.50.300">
    <property type="entry name" value="P-loop containing nucleotide triphosphate hydrolases"/>
    <property type="match status" value="1"/>
</dbReference>